<evidence type="ECO:0000313" key="6">
    <source>
        <dbReference type="Proteomes" id="UP000050865"/>
    </source>
</evidence>
<dbReference type="InterPro" id="IPR000835">
    <property type="entry name" value="HTH_MarR-typ"/>
</dbReference>
<accession>A0A0R2FCQ7</accession>
<evidence type="ECO:0000259" key="4">
    <source>
        <dbReference type="PROSITE" id="PS50995"/>
    </source>
</evidence>
<dbReference type="OrthoDB" id="6462103at2"/>
<protein>
    <submittedName>
        <fullName evidence="5">MarR family transcriptional regulator</fullName>
    </submittedName>
</protein>
<sequence length="136" mass="15483">MFDVIREIGAITRLIQTKSNAEFRGLGLGNNAFIYVIRACEQPGMFMGELADSVQIDRTTAFRTIKKMVATGWFELKADATDQRLRRVYPTKKAKAVYPRLHAFEQAQSDYLLSGLTPREQTRLTALVKKLKVEEL</sequence>
<dbReference type="Gene3D" id="1.10.10.10">
    <property type="entry name" value="Winged helix-like DNA-binding domain superfamily/Winged helix DNA-binding domain"/>
    <property type="match status" value="1"/>
</dbReference>
<dbReference type="SMART" id="SM00347">
    <property type="entry name" value="HTH_MARR"/>
    <property type="match status" value="1"/>
</dbReference>
<organism evidence="5 6">
    <name type="scientific">Lacticaseibacillus camelliae DSM 22697 = JCM 13995</name>
    <dbReference type="NCBI Taxonomy" id="1423730"/>
    <lineage>
        <taxon>Bacteria</taxon>
        <taxon>Bacillati</taxon>
        <taxon>Bacillota</taxon>
        <taxon>Bacilli</taxon>
        <taxon>Lactobacillales</taxon>
        <taxon>Lactobacillaceae</taxon>
        <taxon>Lacticaseibacillus</taxon>
    </lineage>
</organism>
<dbReference type="InterPro" id="IPR036388">
    <property type="entry name" value="WH-like_DNA-bd_sf"/>
</dbReference>
<keyword evidence="1" id="KW-0805">Transcription regulation</keyword>
<dbReference type="PROSITE" id="PS50995">
    <property type="entry name" value="HTH_MARR_2"/>
    <property type="match status" value="1"/>
</dbReference>
<dbReference type="GO" id="GO:0003677">
    <property type="term" value="F:DNA binding"/>
    <property type="evidence" value="ECO:0007669"/>
    <property type="project" value="UniProtKB-KW"/>
</dbReference>
<gene>
    <name evidence="5" type="ORF">FC75_GL001657</name>
</gene>
<name>A0A0R2FCQ7_9LACO</name>
<dbReference type="PANTHER" id="PTHR42756:SF2">
    <property type="entry name" value="MARR FAMILY REGULATORY PROTEIN"/>
    <property type="match status" value="1"/>
</dbReference>
<evidence type="ECO:0000256" key="2">
    <source>
        <dbReference type="ARBA" id="ARBA00023125"/>
    </source>
</evidence>
<reference evidence="5 6" key="1">
    <citation type="journal article" date="2015" name="Genome Announc.">
        <title>Expanding the biotechnology potential of lactobacilli through comparative genomics of 213 strains and associated genera.</title>
        <authorList>
            <person name="Sun Z."/>
            <person name="Harris H.M."/>
            <person name="McCann A."/>
            <person name="Guo C."/>
            <person name="Argimon S."/>
            <person name="Zhang W."/>
            <person name="Yang X."/>
            <person name="Jeffery I.B."/>
            <person name="Cooney J.C."/>
            <person name="Kagawa T.F."/>
            <person name="Liu W."/>
            <person name="Song Y."/>
            <person name="Salvetti E."/>
            <person name="Wrobel A."/>
            <person name="Rasinkangas P."/>
            <person name="Parkhill J."/>
            <person name="Rea M.C."/>
            <person name="O'Sullivan O."/>
            <person name="Ritari J."/>
            <person name="Douillard F.P."/>
            <person name="Paul Ross R."/>
            <person name="Yang R."/>
            <person name="Briner A.E."/>
            <person name="Felis G.E."/>
            <person name="de Vos W.M."/>
            <person name="Barrangou R."/>
            <person name="Klaenhammer T.R."/>
            <person name="Caufield P.W."/>
            <person name="Cui Y."/>
            <person name="Zhang H."/>
            <person name="O'Toole P.W."/>
        </authorList>
    </citation>
    <scope>NUCLEOTIDE SEQUENCE [LARGE SCALE GENOMIC DNA]</scope>
    <source>
        <strain evidence="5 6">DSM 22697</strain>
    </source>
</reference>
<proteinExistence type="predicted"/>
<dbReference type="SUPFAM" id="SSF46785">
    <property type="entry name" value="Winged helix' DNA-binding domain"/>
    <property type="match status" value="1"/>
</dbReference>
<dbReference type="InterPro" id="IPR036390">
    <property type="entry name" value="WH_DNA-bd_sf"/>
</dbReference>
<keyword evidence="2" id="KW-0238">DNA-binding</keyword>
<dbReference type="STRING" id="1423730.FC75_GL001657"/>
<evidence type="ECO:0000256" key="1">
    <source>
        <dbReference type="ARBA" id="ARBA00023015"/>
    </source>
</evidence>
<dbReference type="PATRIC" id="fig|1423730.4.peg.1735"/>
<evidence type="ECO:0000313" key="5">
    <source>
        <dbReference type="EMBL" id="KRN23018.1"/>
    </source>
</evidence>
<keyword evidence="3" id="KW-0804">Transcription</keyword>
<dbReference type="RefSeq" id="WP_054663017.1">
    <property type="nucleotide sequence ID" value="NZ_AYZJ01000029.1"/>
</dbReference>
<dbReference type="AlphaFoldDB" id="A0A0R2FCQ7"/>
<dbReference type="PANTHER" id="PTHR42756">
    <property type="entry name" value="TRANSCRIPTIONAL REGULATOR, MARR"/>
    <property type="match status" value="1"/>
</dbReference>
<dbReference type="PRINTS" id="PR00598">
    <property type="entry name" value="HTHMARR"/>
</dbReference>
<evidence type="ECO:0000256" key="3">
    <source>
        <dbReference type="ARBA" id="ARBA00023163"/>
    </source>
</evidence>
<feature type="domain" description="HTH marR-type" evidence="4">
    <location>
        <begin position="1"/>
        <end position="133"/>
    </location>
</feature>
<comment type="caution">
    <text evidence="5">The sequence shown here is derived from an EMBL/GenBank/DDBJ whole genome shotgun (WGS) entry which is preliminary data.</text>
</comment>
<keyword evidence="6" id="KW-1185">Reference proteome</keyword>
<dbReference type="GO" id="GO:0003700">
    <property type="term" value="F:DNA-binding transcription factor activity"/>
    <property type="evidence" value="ECO:0007669"/>
    <property type="project" value="InterPro"/>
</dbReference>
<dbReference type="EMBL" id="AYZJ01000029">
    <property type="protein sequence ID" value="KRN23018.1"/>
    <property type="molecule type" value="Genomic_DNA"/>
</dbReference>
<dbReference type="Proteomes" id="UP000050865">
    <property type="component" value="Unassembled WGS sequence"/>
</dbReference>